<keyword evidence="2" id="KW-0813">Transport</keyword>
<feature type="transmembrane region" description="Helical" evidence="6">
    <location>
        <begin position="358"/>
        <end position="391"/>
    </location>
</feature>
<evidence type="ECO:0000256" key="3">
    <source>
        <dbReference type="ARBA" id="ARBA00022692"/>
    </source>
</evidence>
<dbReference type="Proteomes" id="UP000188820">
    <property type="component" value="Unassembled WGS sequence"/>
</dbReference>
<keyword evidence="5 6" id="KW-0472">Membrane</keyword>
<feature type="transmembrane region" description="Helical" evidence="6">
    <location>
        <begin position="403"/>
        <end position="423"/>
    </location>
</feature>
<proteinExistence type="predicted"/>
<dbReference type="InterPro" id="IPR031312">
    <property type="entry name" value="Na/sul_symport_CS"/>
</dbReference>
<dbReference type="PANTHER" id="PTHR10283:SF82">
    <property type="entry name" value="SOLUTE CARRIER FAMILY 13 MEMBER 2"/>
    <property type="match status" value="1"/>
</dbReference>
<dbReference type="PROSITE" id="PS01271">
    <property type="entry name" value="NA_SULFATE"/>
    <property type="match status" value="1"/>
</dbReference>
<dbReference type="Pfam" id="PF03600">
    <property type="entry name" value="CitMHS"/>
    <property type="match status" value="1"/>
</dbReference>
<dbReference type="NCBIfam" id="TIGR00785">
    <property type="entry name" value="dass"/>
    <property type="match status" value="1"/>
</dbReference>
<evidence type="ECO:0000256" key="1">
    <source>
        <dbReference type="ARBA" id="ARBA00004141"/>
    </source>
</evidence>
<feature type="transmembrane region" description="Helical" evidence="6">
    <location>
        <begin position="256"/>
        <end position="276"/>
    </location>
</feature>
<dbReference type="PANTHER" id="PTHR10283">
    <property type="entry name" value="SOLUTE CARRIER FAMILY 13 MEMBER"/>
    <property type="match status" value="1"/>
</dbReference>
<feature type="transmembrane region" description="Helical" evidence="6">
    <location>
        <begin position="296"/>
        <end position="313"/>
    </location>
</feature>
<dbReference type="RefSeq" id="WP_077464530.1">
    <property type="nucleotide sequence ID" value="NZ_MLAA01000044.1"/>
</dbReference>
<sequence length="464" mass="51047">MQKRQTCSYFLSEYKGLVIFILDFFLMLVLIKTLPFSAQENRGLALLIFIGILWLSEAFNITVTSLMVPIMAIGLGLINTQKALAPFSAPIIYMFFGGFVIAAVMQIQNLDKLIANYIIRLARGSLKLSIVYLFGVTTFLSMWINNTAVAAMMLPLTIGMLKGINREKNYRLYAFTLMGMAFSASIGGIGTLVGSAPNAILASQIPVTFTEWLGYGFPVMLLLLPSMLFALWIVLRPDFSIDFSPTIEKINFNRKNLVTLMIFIVMALFLLFGSLINPWLSSFLELPKKIENFDTVIALTAVVFICISRVASWKEIQERVEWGVLVLFGGGLTLSVVMKDSGASKIMADSIVQFIQAKPLWILCAVITTFIIFLTEFTSNTASAALIMPIVISVAQSMNLPPIALAAIIACGASCAFMLPIATPPNAIVFATDNVKQLDMAKVGFILNLFCIVIISGAAYFLWI</sequence>
<comment type="subcellular location">
    <subcellularLocation>
        <location evidence="1">Membrane</location>
        <topology evidence="1">Multi-pass membrane protein</topology>
    </subcellularLocation>
</comment>
<evidence type="ECO:0000256" key="2">
    <source>
        <dbReference type="ARBA" id="ARBA00022448"/>
    </source>
</evidence>
<reference evidence="8 9" key="1">
    <citation type="submission" date="2016-10" db="EMBL/GenBank/DDBJ databases">
        <title>Rodentibacter gen. nov. and new species.</title>
        <authorList>
            <person name="Christensen H."/>
        </authorList>
    </citation>
    <scope>NUCLEOTIDE SEQUENCE [LARGE SCALE GENOMIC DNA]</scope>
    <source>
        <strain evidence="8 9">1998236014</strain>
    </source>
</reference>
<accession>A0ABX3KVJ0</accession>
<name>A0ABX3KVJ0_9PAST</name>
<keyword evidence="4 6" id="KW-1133">Transmembrane helix</keyword>
<dbReference type="InterPro" id="IPR004680">
    <property type="entry name" value="Cit_transptr-like_dom"/>
</dbReference>
<feature type="domain" description="Citrate transporter-like" evidence="7">
    <location>
        <begin position="52"/>
        <end position="398"/>
    </location>
</feature>
<dbReference type="EMBL" id="MLAA01000044">
    <property type="protein sequence ID" value="OOF67328.1"/>
    <property type="molecule type" value="Genomic_DNA"/>
</dbReference>
<feature type="transmembrane region" description="Helical" evidence="6">
    <location>
        <begin position="16"/>
        <end position="34"/>
    </location>
</feature>
<gene>
    <name evidence="8" type="ORF">BKG89_09840</name>
</gene>
<evidence type="ECO:0000256" key="4">
    <source>
        <dbReference type="ARBA" id="ARBA00022989"/>
    </source>
</evidence>
<evidence type="ECO:0000259" key="7">
    <source>
        <dbReference type="Pfam" id="PF03600"/>
    </source>
</evidence>
<keyword evidence="3 6" id="KW-0812">Transmembrane</keyword>
<evidence type="ECO:0000313" key="9">
    <source>
        <dbReference type="Proteomes" id="UP000188820"/>
    </source>
</evidence>
<dbReference type="InterPro" id="IPR001898">
    <property type="entry name" value="SLC13A/DASS"/>
</dbReference>
<feature type="transmembrane region" description="Helical" evidence="6">
    <location>
        <begin position="84"/>
        <end position="105"/>
    </location>
</feature>
<feature type="transmembrane region" description="Helical" evidence="6">
    <location>
        <begin position="213"/>
        <end position="235"/>
    </location>
</feature>
<dbReference type="CDD" id="cd01115">
    <property type="entry name" value="SLC13_permease"/>
    <property type="match status" value="1"/>
</dbReference>
<organism evidence="8 9">
    <name type="scientific">Rodentibacter caecimuris</name>
    <dbReference type="NCBI Taxonomy" id="1796644"/>
    <lineage>
        <taxon>Bacteria</taxon>
        <taxon>Pseudomonadati</taxon>
        <taxon>Pseudomonadota</taxon>
        <taxon>Gammaproteobacteria</taxon>
        <taxon>Pasteurellales</taxon>
        <taxon>Pasteurellaceae</taxon>
        <taxon>Rodentibacter</taxon>
    </lineage>
</organism>
<evidence type="ECO:0000313" key="8">
    <source>
        <dbReference type="EMBL" id="OOF67328.1"/>
    </source>
</evidence>
<feature type="transmembrane region" description="Helical" evidence="6">
    <location>
        <begin position="46"/>
        <end position="78"/>
    </location>
</feature>
<protein>
    <submittedName>
        <fullName evidence="8">Transporter</fullName>
    </submittedName>
</protein>
<feature type="transmembrane region" description="Helical" evidence="6">
    <location>
        <begin position="173"/>
        <end position="193"/>
    </location>
</feature>
<feature type="transmembrane region" description="Helical" evidence="6">
    <location>
        <begin position="443"/>
        <end position="463"/>
    </location>
</feature>
<evidence type="ECO:0000256" key="5">
    <source>
        <dbReference type="ARBA" id="ARBA00023136"/>
    </source>
</evidence>
<evidence type="ECO:0000256" key="6">
    <source>
        <dbReference type="SAM" id="Phobius"/>
    </source>
</evidence>
<keyword evidence="9" id="KW-1185">Reference proteome</keyword>
<comment type="caution">
    <text evidence="8">The sequence shown here is derived from an EMBL/GenBank/DDBJ whole genome shotgun (WGS) entry which is preliminary data.</text>
</comment>
<feature type="transmembrane region" description="Helical" evidence="6">
    <location>
        <begin position="320"/>
        <end position="338"/>
    </location>
</feature>